<dbReference type="PANTHER" id="PTHR22836:SF0">
    <property type="entry name" value="PRE-MRNA 3' END PROCESSING PROTEIN WDR33"/>
    <property type="match status" value="1"/>
</dbReference>
<sequence length="131" mass="14827">MDDDFNPENPDVKKNDSEVEASSDESTIKVWDFTRCQEERSLSGNWILSASKDQIKILYDIKAMKDLESFHGHQNLQMHMKLKKACNSARDKFNLGQQGLGDQNNVLGRMPANFPGLEAIIRRGGIAVFLK</sequence>
<dbReference type="STRING" id="4072.A0A2G2Y5S8"/>
<accession>A0A2G2Y5S8</accession>
<reference evidence="2 3" key="2">
    <citation type="journal article" date="2017" name="Genome Biol.">
        <title>New reference genome sequences of hot pepper reveal the massive evolution of plant disease-resistance genes by retroduplication.</title>
        <authorList>
            <person name="Kim S."/>
            <person name="Park J."/>
            <person name="Yeom S.I."/>
            <person name="Kim Y.M."/>
            <person name="Seo E."/>
            <person name="Kim K.T."/>
            <person name="Kim M.S."/>
            <person name="Lee J.M."/>
            <person name="Cheong K."/>
            <person name="Shin H.S."/>
            <person name="Kim S.B."/>
            <person name="Han K."/>
            <person name="Lee J."/>
            <person name="Park M."/>
            <person name="Lee H.A."/>
            <person name="Lee H.Y."/>
            <person name="Lee Y."/>
            <person name="Oh S."/>
            <person name="Lee J.H."/>
            <person name="Choi E."/>
            <person name="Choi E."/>
            <person name="Lee S.E."/>
            <person name="Jeon J."/>
            <person name="Kim H."/>
            <person name="Choi G."/>
            <person name="Song H."/>
            <person name="Lee J."/>
            <person name="Lee S.C."/>
            <person name="Kwon J.K."/>
            <person name="Lee H.Y."/>
            <person name="Koo N."/>
            <person name="Hong Y."/>
            <person name="Kim R.W."/>
            <person name="Kang W.H."/>
            <person name="Huh J.H."/>
            <person name="Kang B.C."/>
            <person name="Yang T.J."/>
            <person name="Lee Y.H."/>
            <person name="Bennetzen J.L."/>
            <person name="Choi D."/>
        </authorList>
    </citation>
    <scope>NUCLEOTIDE SEQUENCE [LARGE SCALE GENOMIC DNA]</scope>
    <source>
        <strain evidence="3">cv. CM334</strain>
    </source>
</reference>
<dbReference type="GO" id="GO:0031124">
    <property type="term" value="P:mRNA 3'-end processing"/>
    <property type="evidence" value="ECO:0007669"/>
    <property type="project" value="InterPro"/>
</dbReference>
<keyword evidence="3" id="KW-1185">Reference proteome</keyword>
<evidence type="ECO:0000256" key="1">
    <source>
        <dbReference type="SAM" id="MobiDB-lite"/>
    </source>
</evidence>
<dbReference type="InterPro" id="IPR015943">
    <property type="entry name" value="WD40/YVTN_repeat-like_dom_sf"/>
</dbReference>
<dbReference type="Proteomes" id="UP000222542">
    <property type="component" value="Unassembled WGS sequence"/>
</dbReference>
<organism evidence="2 3">
    <name type="scientific">Capsicum annuum</name>
    <name type="common">Capsicum pepper</name>
    <dbReference type="NCBI Taxonomy" id="4072"/>
    <lineage>
        <taxon>Eukaryota</taxon>
        <taxon>Viridiplantae</taxon>
        <taxon>Streptophyta</taxon>
        <taxon>Embryophyta</taxon>
        <taxon>Tracheophyta</taxon>
        <taxon>Spermatophyta</taxon>
        <taxon>Magnoliopsida</taxon>
        <taxon>eudicotyledons</taxon>
        <taxon>Gunneridae</taxon>
        <taxon>Pentapetalae</taxon>
        <taxon>asterids</taxon>
        <taxon>lamiids</taxon>
        <taxon>Solanales</taxon>
        <taxon>Solanaceae</taxon>
        <taxon>Solanoideae</taxon>
        <taxon>Capsiceae</taxon>
        <taxon>Capsicum</taxon>
    </lineage>
</organism>
<name>A0A2G2Y5S8_CAPAN</name>
<dbReference type="InterPro" id="IPR045245">
    <property type="entry name" value="Pfs2-like"/>
</dbReference>
<dbReference type="SUPFAM" id="SSF50978">
    <property type="entry name" value="WD40 repeat-like"/>
    <property type="match status" value="1"/>
</dbReference>
<dbReference type="AlphaFoldDB" id="A0A2G2Y5S8"/>
<dbReference type="GO" id="GO:0005634">
    <property type="term" value="C:nucleus"/>
    <property type="evidence" value="ECO:0007669"/>
    <property type="project" value="UniProtKB-ARBA"/>
</dbReference>
<evidence type="ECO:0000313" key="2">
    <source>
        <dbReference type="EMBL" id="PHT65084.1"/>
    </source>
</evidence>
<comment type="caution">
    <text evidence="2">The sequence shown here is derived from an EMBL/GenBank/DDBJ whole genome shotgun (WGS) entry which is preliminary data.</text>
</comment>
<dbReference type="PANTHER" id="PTHR22836">
    <property type="entry name" value="WD40 REPEAT PROTEIN"/>
    <property type="match status" value="1"/>
</dbReference>
<dbReference type="Gramene" id="PHT65084">
    <property type="protein sequence ID" value="PHT65084"/>
    <property type="gene ID" value="T459_29509"/>
</dbReference>
<dbReference type="Gene3D" id="2.130.10.10">
    <property type="entry name" value="YVTN repeat-like/Quinoprotein amine dehydrogenase"/>
    <property type="match status" value="1"/>
</dbReference>
<feature type="region of interest" description="Disordered" evidence="1">
    <location>
        <begin position="1"/>
        <end position="25"/>
    </location>
</feature>
<dbReference type="EMBL" id="AYRZ02000012">
    <property type="protein sequence ID" value="PHT65084.1"/>
    <property type="molecule type" value="Genomic_DNA"/>
</dbReference>
<proteinExistence type="predicted"/>
<protein>
    <submittedName>
        <fullName evidence="2">Uncharacterized protein</fullName>
    </submittedName>
</protein>
<evidence type="ECO:0000313" key="3">
    <source>
        <dbReference type="Proteomes" id="UP000222542"/>
    </source>
</evidence>
<reference evidence="2 3" key="1">
    <citation type="journal article" date="2014" name="Nat. Genet.">
        <title>Genome sequence of the hot pepper provides insights into the evolution of pungency in Capsicum species.</title>
        <authorList>
            <person name="Kim S."/>
            <person name="Park M."/>
            <person name="Yeom S.I."/>
            <person name="Kim Y.M."/>
            <person name="Lee J.M."/>
            <person name="Lee H.A."/>
            <person name="Seo E."/>
            <person name="Choi J."/>
            <person name="Cheong K."/>
            <person name="Kim K.T."/>
            <person name="Jung K."/>
            <person name="Lee G.W."/>
            <person name="Oh S.K."/>
            <person name="Bae C."/>
            <person name="Kim S.B."/>
            <person name="Lee H.Y."/>
            <person name="Kim S.Y."/>
            <person name="Kim M.S."/>
            <person name="Kang B.C."/>
            <person name="Jo Y.D."/>
            <person name="Yang H.B."/>
            <person name="Jeong H.J."/>
            <person name="Kang W.H."/>
            <person name="Kwon J.K."/>
            <person name="Shin C."/>
            <person name="Lim J.Y."/>
            <person name="Park J.H."/>
            <person name="Huh J.H."/>
            <person name="Kim J.S."/>
            <person name="Kim B.D."/>
            <person name="Cohen O."/>
            <person name="Paran I."/>
            <person name="Suh M.C."/>
            <person name="Lee S.B."/>
            <person name="Kim Y.K."/>
            <person name="Shin Y."/>
            <person name="Noh S.J."/>
            <person name="Park J."/>
            <person name="Seo Y.S."/>
            <person name="Kwon S.Y."/>
            <person name="Kim H.A."/>
            <person name="Park J.M."/>
            <person name="Kim H.J."/>
            <person name="Choi S.B."/>
            <person name="Bosland P.W."/>
            <person name="Reeves G."/>
            <person name="Jo S.H."/>
            <person name="Lee B.W."/>
            <person name="Cho H.T."/>
            <person name="Choi H.S."/>
            <person name="Lee M.S."/>
            <person name="Yu Y."/>
            <person name="Do Choi Y."/>
            <person name="Park B.S."/>
            <person name="van Deynze A."/>
            <person name="Ashrafi H."/>
            <person name="Hill T."/>
            <person name="Kim W.T."/>
            <person name="Pai H.S."/>
            <person name="Ahn H.K."/>
            <person name="Yeam I."/>
            <person name="Giovannoni J.J."/>
            <person name="Rose J.K."/>
            <person name="Sorensen I."/>
            <person name="Lee S.J."/>
            <person name="Kim R.W."/>
            <person name="Choi I.Y."/>
            <person name="Choi B.S."/>
            <person name="Lim J.S."/>
            <person name="Lee Y.H."/>
            <person name="Choi D."/>
        </authorList>
    </citation>
    <scope>NUCLEOTIDE SEQUENCE [LARGE SCALE GENOMIC DNA]</scope>
    <source>
        <strain evidence="3">cv. CM334</strain>
    </source>
</reference>
<gene>
    <name evidence="2" type="ORF">T459_29509</name>
</gene>
<dbReference type="InterPro" id="IPR036322">
    <property type="entry name" value="WD40_repeat_dom_sf"/>
</dbReference>